<dbReference type="KEGG" id="mgo:AFA91_19805"/>
<dbReference type="PATRIC" id="fig|134601.6.peg.4101"/>
<name>A0A0K0X8Q5_MYCGD</name>
<evidence type="ECO:0000259" key="1">
    <source>
        <dbReference type="Pfam" id="PF06283"/>
    </source>
</evidence>
<dbReference type="Pfam" id="PF06283">
    <property type="entry name" value="ThuA"/>
    <property type="match status" value="1"/>
</dbReference>
<reference evidence="2 3" key="1">
    <citation type="submission" date="2015-07" db="EMBL/GenBank/DDBJ databases">
        <title>Complete genome sequence of Mycobacterium goodii X7B, a facultative thermophilic biodesulfurizing bacterium.</title>
        <authorList>
            <person name="Yu B."/>
            <person name="Li F."/>
            <person name="Xu P."/>
        </authorList>
    </citation>
    <scope>NUCLEOTIDE SEQUENCE [LARGE SCALE GENOMIC DNA]</scope>
    <source>
        <strain evidence="2 3">X7B</strain>
    </source>
</reference>
<organism evidence="2 3">
    <name type="scientific">Mycolicibacterium goodii</name>
    <name type="common">Mycobacterium goodii</name>
    <dbReference type="NCBI Taxonomy" id="134601"/>
    <lineage>
        <taxon>Bacteria</taxon>
        <taxon>Bacillati</taxon>
        <taxon>Actinomycetota</taxon>
        <taxon>Actinomycetes</taxon>
        <taxon>Mycobacteriales</taxon>
        <taxon>Mycobacteriaceae</taxon>
        <taxon>Mycolicibacterium</taxon>
    </lineage>
</organism>
<dbReference type="EMBL" id="CP012150">
    <property type="protein sequence ID" value="AKS33761.1"/>
    <property type="molecule type" value="Genomic_DNA"/>
</dbReference>
<dbReference type="PANTHER" id="PTHR40469:SF2">
    <property type="entry name" value="GALACTOSE-BINDING DOMAIN-LIKE SUPERFAMILY PROTEIN"/>
    <property type="match status" value="1"/>
</dbReference>
<proteinExistence type="predicted"/>
<dbReference type="RefSeq" id="WP_049746204.1">
    <property type="nucleotide sequence ID" value="NZ_CP012150.1"/>
</dbReference>
<dbReference type="STRING" id="134601.AFA91_19805"/>
<sequence>MTNVLYLYGGWPGHSPYNIAEWTRELVGELGFHIEESQDIFTLDRDLTSYDLIILGWNNALTTEDLSDSQEDHLLTAVEAGTGVAAWHGAAAAFRSSLRYHLMLGGDFLAHPAGEGYPQPYDVKILDTDHEVTRGVNDFPVASEQYYMSVDPNNHVLAETTFSGEHFAWFDGLKSPVAWVRHWGEGRVFYHSIGHAPQDLAGEDVRRLTKQGLAWAARRLGDA</sequence>
<accession>A0A0K0X8Q5</accession>
<dbReference type="OrthoDB" id="9785923at2"/>
<gene>
    <name evidence="2" type="ORF">AFA91_19805</name>
</gene>
<dbReference type="InterPro" id="IPR029062">
    <property type="entry name" value="Class_I_gatase-like"/>
</dbReference>
<evidence type="ECO:0000313" key="3">
    <source>
        <dbReference type="Proteomes" id="UP000062255"/>
    </source>
</evidence>
<feature type="domain" description="ThuA-like" evidence="1">
    <location>
        <begin position="4"/>
        <end position="216"/>
    </location>
</feature>
<dbReference type="AlphaFoldDB" id="A0A0K0X8Q5"/>
<dbReference type="Proteomes" id="UP000062255">
    <property type="component" value="Chromosome"/>
</dbReference>
<dbReference type="InterPro" id="IPR029010">
    <property type="entry name" value="ThuA-like"/>
</dbReference>
<dbReference type="PANTHER" id="PTHR40469">
    <property type="entry name" value="SECRETED GLYCOSYL HYDROLASE"/>
    <property type="match status" value="1"/>
</dbReference>
<dbReference type="Gene3D" id="3.40.50.880">
    <property type="match status" value="1"/>
</dbReference>
<evidence type="ECO:0000313" key="2">
    <source>
        <dbReference type="EMBL" id="AKS33761.1"/>
    </source>
</evidence>
<protein>
    <recommendedName>
        <fullName evidence="1">ThuA-like domain-containing protein</fullName>
    </recommendedName>
</protein>
<dbReference type="SUPFAM" id="SSF52317">
    <property type="entry name" value="Class I glutamine amidotransferase-like"/>
    <property type="match status" value="1"/>
</dbReference>